<keyword evidence="2" id="KW-0472">Membrane</keyword>
<accession>A0A183GID5</accession>
<protein>
    <submittedName>
        <fullName evidence="4">MFS transporter</fullName>
    </submittedName>
</protein>
<dbReference type="Proteomes" id="UP000050761">
    <property type="component" value="Unassembled WGS sequence"/>
</dbReference>
<keyword evidence="3" id="KW-1185">Reference proteome</keyword>
<name>A0A183GID5_HELPZ</name>
<feature type="compositionally biased region" description="Polar residues" evidence="1">
    <location>
        <begin position="101"/>
        <end position="111"/>
    </location>
</feature>
<evidence type="ECO:0000256" key="2">
    <source>
        <dbReference type="SAM" id="Phobius"/>
    </source>
</evidence>
<sequence length="111" mass="12417">LHIEFDDRPDVFYLTLSLLVVYSVAIYLMRNRISENAHVRSALAWLSTRIDELGEFLAPPVDMEHRQENSGKYQDAFYVPGDSVDELNTSPNVPGDAVDVPNTSATVHGEP</sequence>
<dbReference type="WBParaSite" id="HPBE_0002239301-mRNA-1">
    <property type="protein sequence ID" value="HPBE_0002239301-mRNA-1"/>
    <property type="gene ID" value="HPBE_0002239301"/>
</dbReference>
<feature type="transmembrane region" description="Helical" evidence="2">
    <location>
        <begin position="12"/>
        <end position="30"/>
    </location>
</feature>
<reference evidence="4" key="1">
    <citation type="submission" date="2019-09" db="UniProtKB">
        <authorList>
            <consortium name="WormBaseParasite"/>
        </authorList>
    </citation>
    <scope>IDENTIFICATION</scope>
</reference>
<evidence type="ECO:0000313" key="3">
    <source>
        <dbReference type="Proteomes" id="UP000050761"/>
    </source>
</evidence>
<evidence type="ECO:0000256" key="1">
    <source>
        <dbReference type="SAM" id="MobiDB-lite"/>
    </source>
</evidence>
<evidence type="ECO:0000313" key="4">
    <source>
        <dbReference type="WBParaSite" id="HPBE_0002239301-mRNA-1"/>
    </source>
</evidence>
<keyword evidence="2" id="KW-0812">Transmembrane</keyword>
<organism evidence="3 4">
    <name type="scientific">Heligmosomoides polygyrus</name>
    <name type="common">Parasitic roundworm</name>
    <dbReference type="NCBI Taxonomy" id="6339"/>
    <lineage>
        <taxon>Eukaryota</taxon>
        <taxon>Metazoa</taxon>
        <taxon>Ecdysozoa</taxon>
        <taxon>Nematoda</taxon>
        <taxon>Chromadorea</taxon>
        <taxon>Rhabditida</taxon>
        <taxon>Rhabditina</taxon>
        <taxon>Rhabditomorpha</taxon>
        <taxon>Strongyloidea</taxon>
        <taxon>Heligmosomidae</taxon>
        <taxon>Heligmosomoides</taxon>
    </lineage>
</organism>
<feature type="region of interest" description="Disordered" evidence="1">
    <location>
        <begin position="88"/>
        <end position="111"/>
    </location>
</feature>
<keyword evidence="2" id="KW-1133">Transmembrane helix</keyword>
<proteinExistence type="predicted"/>
<dbReference type="AlphaFoldDB" id="A0A183GID5"/>